<feature type="signal peptide" evidence="1">
    <location>
        <begin position="1"/>
        <end position="25"/>
    </location>
</feature>
<evidence type="ECO:0000313" key="2">
    <source>
        <dbReference type="Proteomes" id="UP000887566"/>
    </source>
</evidence>
<dbReference type="Proteomes" id="UP000887566">
    <property type="component" value="Unplaced"/>
</dbReference>
<dbReference type="AlphaFoldDB" id="A0A914WXI2"/>
<feature type="chain" id="PRO_5037825193" evidence="1">
    <location>
        <begin position="26"/>
        <end position="119"/>
    </location>
</feature>
<proteinExistence type="predicted"/>
<evidence type="ECO:0000256" key="1">
    <source>
        <dbReference type="SAM" id="SignalP"/>
    </source>
</evidence>
<accession>A0A914WXI2</accession>
<sequence>MWTRQSLSALLVLLVVCETVPYCLCVGLRITCPNQQCYGEQDDVRALRQREAALRKLVERMQAKKLERIAAAQWNPPPPVKFDAGPMASSLCFCSSRTNRLTCPWNAAHPSQGLSCDDR</sequence>
<reference evidence="3" key="1">
    <citation type="submission" date="2022-11" db="UniProtKB">
        <authorList>
            <consortium name="WormBaseParasite"/>
        </authorList>
    </citation>
    <scope>IDENTIFICATION</scope>
</reference>
<evidence type="ECO:0000313" key="3">
    <source>
        <dbReference type="WBParaSite" id="PSAMB.scaffold5643size11208.g27026.t1"/>
    </source>
</evidence>
<organism evidence="2 3">
    <name type="scientific">Plectus sambesii</name>
    <dbReference type="NCBI Taxonomy" id="2011161"/>
    <lineage>
        <taxon>Eukaryota</taxon>
        <taxon>Metazoa</taxon>
        <taxon>Ecdysozoa</taxon>
        <taxon>Nematoda</taxon>
        <taxon>Chromadorea</taxon>
        <taxon>Plectida</taxon>
        <taxon>Plectina</taxon>
        <taxon>Plectoidea</taxon>
        <taxon>Plectidae</taxon>
        <taxon>Plectus</taxon>
    </lineage>
</organism>
<name>A0A914WXI2_9BILA</name>
<keyword evidence="1" id="KW-0732">Signal</keyword>
<protein>
    <submittedName>
        <fullName evidence="3">Uncharacterized protein</fullName>
    </submittedName>
</protein>
<dbReference type="WBParaSite" id="PSAMB.scaffold5643size11208.g27026.t1">
    <property type="protein sequence ID" value="PSAMB.scaffold5643size11208.g27026.t1"/>
    <property type="gene ID" value="PSAMB.scaffold5643size11208.g27026"/>
</dbReference>
<keyword evidence="2" id="KW-1185">Reference proteome</keyword>